<evidence type="ECO:0000313" key="2">
    <source>
        <dbReference type="EMBL" id="SIT97448.1"/>
    </source>
</evidence>
<evidence type="ECO:0000313" key="3">
    <source>
        <dbReference type="Proteomes" id="UP000187261"/>
    </source>
</evidence>
<dbReference type="STRING" id="1121284.SAMN05660493_02166"/>
<keyword evidence="3" id="KW-1185">Reference proteome</keyword>
<dbReference type="RefSeq" id="WP_076783607.1">
    <property type="nucleotide sequence ID" value="NZ_FTPU01000023.1"/>
</dbReference>
<gene>
    <name evidence="2" type="ORF">SAMN05660493_02166</name>
</gene>
<name>A0A1U7PZX5_9FLAO</name>
<dbReference type="InterPro" id="IPR024442">
    <property type="entry name" value="Transposase_Zn_ribbon"/>
</dbReference>
<dbReference type="AlphaFoldDB" id="A0A1U7PZX5"/>
<dbReference type="Pfam" id="PF12762">
    <property type="entry name" value="DDE_Tnp_IS1595"/>
    <property type="match status" value="1"/>
</dbReference>
<dbReference type="Proteomes" id="UP000187261">
    <property type="component" value="Unassembled WGS sequence"/>
</dbReference>
<dbReference type="SMART" id="SM01126">
    <property type="entry name" value="DDE_Tnp_IS1595"/>
    <property type="match status" value="1"/>
</dbReference>
<dbReference type="EMBL" id="FTPU01000023">
    <property type="protein sequence ID" value="SIT97448.1"/>
    <property type="molecule type" value="Genomic_DNA"/>
</dbReference>
<reference evidence="3" key="1">
    <citation type="submission" date="2016-10" db="EMBL/GenBank/DDBJ databases">
        <authorList>
            <person name="Varghese N."/>
            <person name="Submissions S."/>
        </authorList>
    </citation>
    <scope>NUCLEOTIDE SEQUENCE [LARGE SCALE GENOMIC DNA]</scope>
    <source>
        <strain evidence="3">DSM 19482</strain>
    </source>
</reference>
<protein>
    <submittedName>
        <fullName evidence="2">Transposase zinc-ribbon domain-containing protein</fullName>
    </submittedName>
</protein>
<organism evidence="2 3">
    <name type="scientific">Epilithonimonas bovis DSM 19482</name>
    <dbReference type="NCBI Taxonomy" id="1121284"/>
    <lineage>
        <taxon>Bacteria</taxon>
        <taxon>Pseudomonadati</taxon>
        <taxon>Bacteroidota</taxon>
        <taxon>Flavobacteriia</taxon>
        <taxon>Flavobacteriales</taxon>
        <taxon>Weeksellaceae</taxon>
        <taxon>Chryseobacterium group</taxon>
        <taxon>Epilithonimonas</taxon>
    </lineage>
</organism>
<proteinExistence type="predicted"/>
<feature type="domain" description="ISXO2-like transposase" evidence="1">
    <location>
        <begin position="125"/>
        <end position="284"/>
    </location>
</feature>
<dbReference type="NCBIfam" id="NF033547">
    <property type="entry name" value="transpos_IS1595"/>
    <property type="match status" value="1"/>
</dbReference>
<accession>A0A1U7PZX5</accession>
<dbReference type="Pfam" id="PF12760">
    <property type="entry name" value="Zn_ribbon_IS1595"/>
    <property type="match status" value="1"/>
</dbReference>
<evidence type="ECO:0000259" key="1">
    <source>
        <dbReference type="SMART" id="SM01126"/>
    </source>
</evidence>
<dbReference type="OrthoDB" id="9783459at2"/>
<dbReference type="InterPro" id="IPR024445">
    <property type="entry name" value="Tnp_ISXO2-like"/>
</dbReference>
<sequence length="312" mass="36752">MNLLNFVEQYPDEASCKSKWKEFRDKQGVECPKCGGKEHYWKQDKEQYECKNCKYRQSLRSNTVMHGSQLPFRYWFIAMHLLTSTKKSFSALELQRQLGHKYYNPIWELLHKLRAAMGNRDANYTLSDVIELDEGFFSTEIPDEEKEKPLKRGRGSQKKSKVLVMVESRPVEEKTRKKGKSRQVGYLKMKVINDLKSETITPLVKENVEETATIDSDDSTSYTRLGEVVKEHRPKVIPKKEIGKMLPWVHIAISNAKRMLLDVFHDIKPEYLQSYLNEYCYKFNRRYFGESLFDRLVVASVSQKNSFRHNIK</sequence>